<evidence type="ECO:0000256" key="1">
    <source>
        <dbReference type="ARBA" id="ARBA00022737"/>
    </source>
</evidence>
<protein>
    <recommendedName>
        <fullName evidence="6">Peroxin 20</fullName>
    </recommendedName>
</protein>
<evidence type="ECO:0000256" key="3">
    <source>
        <dbReference type="SAM" id="MobiDB-lite"/>
    </source>
</evidence>
<dbReference type="Proteomes" id="UP000034164">
    <property type="component" value="Unassembled WGS sequence"/>
</dbReference>
<name>A0A0G2I6P0_9EURO</name>
<dbReference type="OrthoDB" id="5407351at2759"/>
<comment type="caution">
    <text evidence="4">The sequence shown here is derived from an EMBL/GenBank/DDBJ whole genome shotgun (WGS) entry which is preliminary data.</text>
</comment>
<dbReference type="GO" id="GO:0005052">
    <property type="term" value="F:peroxisome matrix targeting signal-1 binding"/>
    <property type="evidence" value="ECO:0007669"/>
    <property type="project" value="TreeGrafter"/>
</dbReference>
<dbReference type="GO" id="GO:0005778">
    <property type="term" value="C:peroxisomal membrane"/>
    <property type="evidence" value="ECO:0007669"/>
    <property type="project" value="TreeGrafter"/>
</dbReference>
<feature type="region of interest" description="Disordered" evidence="3">
    <location>
        <begin position="101"/>
        <end position="122"/>
    </location>
</feature>
<evidence type="ECO:0008006" key="6">
    <source>
        <dbReference type="Google" id="ProtNLM"/>
    </source>
</evidence>
<dbReference type="EMBL" id="LCZI01000515">
    <property type="protein sequence ID" value="KKZ66148.1"/>
    <property type="molecule type" value="Genomic_DNA"/>
</dbReference>
<keyword evidence="1" id="KW-0677">Repeat</keyword>
<accession>A0A0G2I6P0</accession>
<sequence length="361" mass="40506">MTDALCGPSNALQSFQKHTSVDRTLQQDRILSRQSPVQGFRSQNHNDGILDPEFNAFEAGVPGTPLSDIQHSALFLQPAPQHPAFNHTENSGWASDFQNLHISGPSQHVPQQQFRPESSSSGWQNEFMRHAHQNPQTQTHQAQISQTPFRYSPAIGSMGYGGMNSHPMYQDASQSQPHFQEHKEEGIFDESAFEAAFAEARAEVELQEQHLQDREVIERIEIEQTMRIGSDTIQTQVDGTNESDELARTAGQLLDSVSHDQSQKFKESNFLSLMRQLRDREVTVDGDEFRQTAQQLHPGGQYYPEQKRSQQNDAGAVTTATASTMNAVNSGISRSTDFEQPATLYPKSRVPYETPDAHWSI</sequence>
<dbReference type="PANTHER" id="PTHR10130">
    <property type="entry name" value="PEROXISOMAL TARGETING SIGNAL 1 RECEPTOR PEX5"/>
    <property type="match status" value="1"/>
</dbReference>
<reference evidence="5" key="1">
    <citation type="journal article" date="2015" name="PLoS Genet.">
        <title>The dynamic genome and transcriptome of the human fungal pathogen Blastomyces and close relative Emmonsia.</title>
        <authorList>
            <person name="Munoz J.F."/>
            <person name="Gauthier G.M."/>
            <person name="Desjardins C.A."/>
            <person name="Gallo J.E."/>
            <person name="Holder J."/>
            <person name="Sullivan T.D."/>
            <person name="Marty A.J."/>
            <person name="Carmen J.C."/>
            <person name="Chen Z."/>
            <person name="Ding L."/>
            <person name="Gujja S."/>
            <person name="Magrini V."/>
            <person name="Misas E."/>
            <person name="Mitreva M."/>
            <person name="Priest M."/>
            <person name="Saif S."/>
            <person name="Whiston E.A."/>
            <person name="Young S."/>
            <person name="Zeng Q."/>
            <person name="Goldman W.E."/>
            <person name="Mardis E.R."/>
            <person name="Taylor J.W."/>
            <person name="McEwen J.G."/>
            <person name="Clay O.K."/>
            <person name="Klein B.S."/>
            <person name="Cuomo C.A."/>
        </authorList>
    </citation>
    <scope>NUCLEOTIDE SEQUENCE [LARGE SCALE GENOMIC DNA]</scope>
    <source>
        <strain evidence="5">UAMH 3008</strain>
    </source>
</reference>
<keyword evidence="2" id="KW-0802">TPR repeat</keyword>
<proteinExistence type="predicted"/>
<evidence type="ECO:0000313" key="4">
    <source>
        <dbReference type="EMBL" id="KKZ66148.1"/>
    </source>
</evidence>
<organism evidence="4 5">
    <name type="scientific">[Emmonsia] crescens</name>
    <dbReference type="NCBI Taxonomy" id="73230"/>
    <lineage>
        <taxon>Eukaryota</taxon>
        <taxon>Fungi</taxon>
        <taxon>Dikarya</taxon>
        <taxon>Ascomycota</taxon>
        <taxon>Pezizomycotina</taxon>
        <taxon>Eurotiomycetes</taxon>
        <taxon>Eurotiomycetidae</taxon>
        <taxon>Onygenales</taxon>
        <taxon>Ajellomycetaceae</taxon>
        <taxon>Emergomyces</taxon>
    </lineage>
</organism>
<dbReference type="InterPro" id="IPR024111">
    <property type="entry name" value="PEX5/PEX5L"/>
</dbReference>
<feature type="region of interest" description="Disordered" evidence="3">
    <location>
        <begin position="295"/>
        <end position="317"/>
    </location>
</feature>
<dbReference type="PANTHER" id="PTHR10130:SF4">
    <property type="entry name" value="MICROBODY (PEROXISOME) BIOGENESIS PROTEIN PEROXIN 20 (EUROFUNG)"/>
    <property type="match status" value="1"/>
</dbReference>
<evidence type="ECO:0000313" key="5">
    <source>
        <dbReference type="Proteomes" id="UP000034164"/>
    </source>
</evidence>
<dbReference type="GO" id="GO:0016560">
    <property type="term" value="P:protein import into peroxisome matrix, docking"/>
    <property type="evidence" value="ECO:0007669"/>
    <property type="project" value="TreeGrafter"/>
</dbReference>
<dbReference type="AlphaFoldDB" id="A0A0G2I6P0"/>
<dbReference type="GO" id="GO:0005829">
    <property type="term" value="C:cytosol"/>
    <property type="evidence" value="ECO:0007669"/>
    <property type="project" value="TreeGrafter"/>
</dbReference>
<dbReference type="VEuPathDB" id="FungiDB:EMCG_08120"/>
<evidence type="ECO:0000256" key="2">
    <source>
        <dbReference type="ARBA" id="ARBA00022803"/>
    </source>
</evidence>
<gene>
    <name evidence="4" type="ORF">EMCG_08120</name>
</gene>
<dbReference type="Gene3D" id="6.10.280.230">
    <property type="match status" value="1"/>
</dbReference>